<dbReference type="PANTHER" id="PTHR24221">
    <property type="entry name" value="ATP-BINDING CASSETTE SUB-FAMILY B"/>
    <property type="match status" value="1"/>
</dbReference>
<dbReference type="InterPro" id="IPR011527">
    <property type="entry name" value="ABC1_TM_dom"/>
</dbReference>
<feature type="transmembrane region" description="Helical" evidence="9">
    <location>
        <begin position="165"/>
        <end position="185"/>
    </location>
</feature>
<evidence type="ECO:0000259" key="11">
    <source>
        <dbReference type="PROSITE" id="PS50929"/>
    </source>
</evidence>
<dbReference type="Pfam" id="PF00664">
    <property type="entry name" value="ABC_membrane"/>
    <property type="match status" value="1"/>
</dbReference>
<dbReference type="EMBL" id="JACSPO010000013">
    <property type="protein sequence ID" value="MBD8063589.1"/>
    <property type="molecule type" value="Genomic_DNA"/>
</dbReference>
<dbReference type="RefSeq" id="WP_251840688.1">
    <property type="nucleotide sequence ID" value="NZ_JACSPO010000013.1"/>
</dbReference>
<dbReference type="PANTHER" id="PTHR24221:SF606">
    <property type="entry name" value="COLICIN V SECRETION-PROCESSING ATP-BINDING PROTEIN"/>
    <property type="match status" value="1"/>
</dbReference>
<proteinExistence type="predicted"/>
<evidence type="ECO:0000313" key="13">
    <source>
        <dbReference type="EMBL" id="MBD8063589.1"/>
    </source>
</evidence>
<keyword evidence="7 9" id="KW-0472">Membrane</keyword>
<evidence type="ECO:0000256" key="3">
    <source>
        <dbReference type="ARBA" id="ARBA00022741"/>
    </source>
</evidence>
<feature type="transmembrane region" description="Helical" evidence="9">
    <location>
        <begin position="226"/>
        <end position="254"/>
    </location>
</feature>
<evidence type="ECO:0000256" key="1">
    <source>
        <dbReference type="ARBA" id="ARBA00004651"/>
    </source>
</evidence>
<dbReference type="Gene3D" id="3.90.70.10">
    <property type="entry name" value="Cysteine proteinases"/>
    <property type="match status" value="1"/>
</dbReference>
<feature type="transmembrane region" description="Helical" evidence="9">
    <location>
        <begin position="303"/>
        <end position="323"/>
    </location>
</feature>
<evidence type="ECO:0000313" key="14">
    <source>
        <dbReference type="Proteomes" id="UP000661894"/>
    </source>
</evidence>
<keyword evidence="2 9" id="KW-0812">Transmembrane</keyword>
<evidence type="ECO:0000256" key="8">
    <source>
        <dbReference type="SAM" id="MobiDB-lite"/>
    </source>
</evidence>
<gene>
    <name evidence="13" type="ORF">H9624_14800</name>
</gene>
<dbReference type="InterPro" id="IPR003593">
    <property type="entry name" value="AAA+_ATPase"/>
</dbReference>
<dbReference type="SUPFAM" id="SSF52540">
    <property type="entry name" value="P-loop containing nucleoside triphosphate hydrolases"/>
    <property type="match status" value="1"/>
</dbReference>
<dbReference type="Pfam" id="PF03412">
    <property type="entry name" value="Peptidase_C39"/>
    <property type="match status" value="1"/>
</dbReference>
<dbReference type="SMART" id="SM00382">
    <property type="entry name" value="AAA"/>
    <property type="match status" value="1"/>
</dbReference>
<comment type="caution">
    <text evidence="13">The sequence shown here is derived from an EMBL/GenBank/DDBJ whole genome shotgun (WGS) entry which is preliminary data.</text>
</comment>
<dbReference type="PROSITE" id="PS50990">
    <property type="entry name" value="PEPTIDASE_C39"/>
    <property type="match status" value="1"/>
</dbReference>
<dbReference type="PROSITE" id="PS00211">
    <property type="entry name" value="ABC_TRANSPORTER_1"/>
    <property type="match status" value="1"/>
</dbReference>
<feature type="compositionally biased region" description="Basic and acidic residues" evidence="8">
    <location>
        <begin position="711"/>
        <end position="721"/>
    </location>
</feature>
<keyword evidence="4" id="KW-0788">Thiol protease</keyword>
<keyword evidence="5" id="KW-0067">ATP-binding</keyword>
<feature type="domain" description="Peptidase C39" evidence="12">
    <location>
        <begin position="14"/>
        <end position="133"/>
    </location>
</feature>
<evidence type="ECO:0000256" key="7">
    <source>
        <dbReference type="ARBA" id="ARBA00023136"/>
    </source>
</evidence>
<dbReference type="InterPro" id="IPR003439">
    <property type="entry name" value="ABC_transporter-like_ATP-bd"/>
</dbReference>
<dbReference type="InterPro" id="IPR039421">
    <property type="entry name" value="Type_1_exporter"/>
</dbReference>
<feature type="domain" description="ABC transmembrane type-1" evidence="11">
    <location>
        <begin position="166"/>
        <end position="447"/>
    </location>
</feature>
<feature type="transmembrane region" description="Helical" evidence="9">
    <location>
        <begin position="387"/>
        <end position="412"/>
    </location>
</feature>
<dbReference type="InterPro" id="IPR017871">
    <property type="entry name" value="ABC_transporter-like_CS"/>
</dbReference>
<dbReference type="Pfam" id="PF00005">
    <property type="entry name" value="ABC_tran"/>
    <property type="match status" value="1"/>
</dbReference>
<keyword evidence="3" id="KW-0547">Nucleotide-binding</keyword>
<sequence length="734" mass="78233">MSARAHQRVPVVQQYAQSECGLCCAAMILGAWGRRAAIRNLRSEVDPGRDGLSLRDIAEILRGRGMQVSFFRANVAGLSRIDTPVIAHWNGNHVVVVEKVTPRGAWIVDPASGRRRVGLEELERSFSELVLVCTPTADFERGTEDSRSVWREVVGAVRSGTGRPMLAAGALSLVLYSVVLAVPMATERLVNGAGTELLTAPASAQVLLLSVPVLGYVLIAAVRSKILAALVATVGSSLMSATFGRLITLPYRYFATRSQGELMMRLSSVSQIRDMLSNQVTAALLDAGTLVVALLYVTQSSAGLGAVTIALIGVVVLVNTLTWGRLRRRTDQEITALAEASGVQMEAVSSVAAIKTSGMGERFYANWRLRYAAAVHHGRRRMELQGYVSALVSGVQIFGPFVILVVGLNMVLSGHADLGAVIASQALAATALGTTTSLTSTVGQFVQAQAQVQRMGDILLQPSEETVFGTAAHEPRGAIAAEELTFSYPGAGRPALQGVTFRAEPGERVAVVGSTGSGKSTLAKVLVGLYPASSGTIRLDGRPIGTVREADFRDGVAYVPQDVVLSNRSIAANIDFSAGEPDMERVREAAAQAHVLDAVLAMPLGFDTEIREMGANVSGGQRQRIALARALARRPRVLVMDEATSALDNATENQVARSLRELRCTQIIIAHRLSTIRDADRVVVMDDGRVVQTGTPRELAAVDGPYRRLVESGADEDRTSGLDEWLSPSRPDAS</sequence>
<name>A0ABR8Z5I8_9MICO</name>
<evidence type="ECO:0000256" key="2">
    <source>
        <dbReference type="ARBA" id="ARBA00022692"/>
    </source>
</evidence>
<accession>A0ABR8Z5I8</accession>
<feature type="region of interest" description="Disordered" evidence="8">
    <location>
        <begin position="711"/>
        <end position="734"/>
    </location>
</feature>
<keyword evidence="4" id="KW-0645">Protease</keyword>
<feature type="domain" description="ABC transporter" evidence="10">
    <location>
        <begin position="479"/>
        <end position="712"/>
    </location>
</feature>
<dbReference type="Proteomes" id="UP000661894">
    <property type="component" value="Unassembled WGS sequence"/>
</dbReference>
<dbReference type="Gene3D" id="3.40.50.300">
    <property type="entry name" value="P-loop containing nucleotide triphosphate hydrolases"/>
    <property type="match status" value="1"/>
</dbReference>
<comment type="subcellular location">
    <subcellularLocation>
        <location evidence="1">Cell membrane</location>
        <topology evidence="1">Multi-pass membrane protein</topology>
    </subcellularLocation>
</comment>
<evidence type="ECO:0000256" key="4">
    <source>
        <dbReference type="ARBA" id="ARBA00022807"/>
    </source>
</evidence>
<evidence type="ECO:0000256" key="6">
    <source>
        <dbReference type="ARBA" id="ARBA00022989"/>
    </source>
</evidence>
<dbReference type="InterPro" id="IPR027417">
    <property type="entry name" value="P-loop_NTPase"/>
</dbReference>
<evidence type="ECO:0000256" key="5">
    <source>
        <dbReference type="ARBA" id="ARBA00022840"/>
    </source>
</evidence>
<keyword evidence="14" id="KW-1185">Reference proteome</keyword>
<evidence type="ECO:0000259" key="10">
    <source>
        <dbReference type="PROSITE" id="PS50893"/>
    </source>
</evidence>
<dbReference type="SUPFAM" id="SSF90123">
    <property type="entry name" value="ABC transporter transmembrane region"/>
    <property type="match status" value="1"/>
</dbReference>
<dbReference type="Gene3D" id="1.20.1560.10">
    <property type="entry name" value="ABC transporter type 1, transmembrane domain"/>
    <property type="match status" value="1"/>
</dbReference>
<organism evidence="13 14">
    <name type="scientific">Oceanitalea stevensii</name>
    <dbReference type="NCBI Taxonomy" id="2763072"/>
    <lineage>
        <taxon>Bacteria</taxon>
        <taxon>Bacillati</taxon>
        <taxon>Actinomycetota</taxon>
        <taxon>Actinomycetes</taxon>
        <taxon>Micrococcales</taxon>
        <taxon>Bogoriellaceae</taxon>
        <taxon>Georgenia</taxon>
    </lineage>
</organism>
<keyword evidence="6 9" id="KW-1133">Transmembrane helix</keyword>
<protein>
    <submittedName>
        <fullName evidence="13">Peptidase domain-containing ABC transporter</fullName>
    </submittedName>
</protein>
<evidence type="ECO:0000259" key="12">
    <source>
        <dbReference type="PROSITE" id="PS50990"/>
    </source>
</evidence>
<dbReference type="PROSITE" id="PS50893">
    <property type="entry name" value="ABC_TRANSPORTER_2"/>
    <property type="match status" value="1"/>
</dbReference>
<dbReference type="InterPro" id="IPR036640">
    <property type="entry name" value="ABC1_TM_sf"/>
</dbReference>
<evidence type="ECO:0000256" key="9">
    <source>
        <dbReference type="SAM" id="Phobius"/>
    </source>
</evidence>
<feature type="transmembrane region" description="Helical" evidence="9">
    <location>
        <begin position="197"/>
        <end position="220"/>
    </location>
</feature>
<keyword evidence="4" id="KW-0378">Hydrolase</keyword>
<dbReference type="PROSITE" id="PS50929">
    <property type="entry name" value="ABC_TM1F"/>
    <property type="match status" value="1"/>
</dbReference>
<dbReference type="InterPro" id="IPR005074">
    <property type="entry name" value="Peptidase_C39"/>
</dbReference>
<reference evidence="13 14" key="1">
    <citation type="submission" date="2020-08" db="EMBL/GenBank/DDBJ databases">
        <title>A Genomic Blueprint of the Chicken Gut Microbiome.</title>
        <authorList>
            <person name="Gilroy R."/>
            <person name="Ravi A."/>
            <person name="Getino M."/>
            <person name="Pursley I."/>
            <person name="Horton D.L."/>
            <person name="Alikhan N.-F."/>
            <person name="Baker D."/>
            <person name="Gharbi K."/>
            <person name="Hall N."/>
            <person name="Watson M."/>
            <person name="Adriaenssens E.M."/>
            <person name="Foster-Nyarko E."/>
            <person name="Jarju S."/>
            <person name="Secka A."/>
            <person name="Antonio M."/>
            <person name="Oren A."/>
            <person name="Chaudhuri R."/>
            <person name="La Ragione R.M."/>
            <person name="Hildebrand F."/>
            <person name="Pallen M.J."/>
        </authorList>
    </citation>
    <scope>NUCLEOTIDE SEQUENCE [LARGE SCALE GENOMIC DNA]</scope>
    <source>
        <strain evidence="13 14">Sa1BUA1</strain>
    </source>
</reference>